<dbReference type="InterPro" id="IPR006202">
    <property type="entry name" value="Neur_chan_lig-bd"/>
</dbReference>
<feature type="non-terminal residue" evidence="3">
    <location>
        <position position="380"/>
    </location>
</feature>
<gene>
    <name evidence="3" type="ORF">METZ01_LOCUS289415</name>
</gene>
<feature type="domain" description="Neurotransmitter-gated ion-channel ligand-binding" evidence="2">
    <location>
        <begin position="53"/>
        <end position="207"/>
    </location>
</feature>
<reference evidence="3" key="1">
    <citation type="submission" date="2018-05" db="EMBL/GenBank/DDBJ databases">
        <authorList>
            <person name="Lanie J.A."/>
            <person name="Ng W.-L."/>
            <person name="Kazmierczak K.M."/>
            <person name="Andrzejewski T.M."/>
            <person name="Davidsen T.M."/>
            <person name="Wayne K.J."/>
            <person name="Tettelin H."/>
            <person name="Glass J.I."/>
            <person name="Rusch D."/>
            <person name="Podicherti R."/>
            <person name="Tsui H.-C.T."/>
            <person name="Winkler M.E."/>
        </authorList>
    </citation>
    <scope>NUCLEOTIDE SEQUENCE</scope>
</reference>
<dbReference type="EMBL" id="UINC01087304">
    <property type="protein sequence ID" value="SVC36561.1"/>
    <property type="molecule type" value="Genomic_DNA"/>
</dbReference>
<dbReference type="SUPFAM" id="SSF63712">
    <property type="entry name" value="Nicotinic receptor ligand binding domain-like"/>
    <property type="match status" value="1"/>
</dbReference>
<keyword evidence="1" id="KW-1133">Transmembrane helix</keyword>
<proteinExistence type="predicted"/>
<keyword evidence="1" id="KW-0812">Transmembrane</keyword>
<sequence>MKKYFYLILFFLIALYPNLLLAVDASLSKKAENPFYECFTGDASEPKKYCTKLPETKNKQPIKVQISLHLLDILEINQIEGTWDVRSFMYAQWKDPRLKFNPKDFDGIRKLNYKGDLADDQMKRMWHPNLTITNQMSRREIENREISISKFGIVYYKEVFTAKMRTRLNFQKFPFDEHILTIEIEPFSETQKFVRLVPAVRKNGNSSVSPDIWTVDKFKVEFSDRPGARNQLSAETGLWLAPDGSKNFSLMTFSLGIKRNYFNFLTTKLLVLYFFAFILWINAGFASEEGSHRWPWELFLGIIFFSLEAQSTLPALPYVTLYNVLVNFIYAYALTDFVLWIIGERLSEKHKSKIVLQRLKIWFIGPFFPLISLFTVYWYI</sequence>
<evidence type="ECO:0000313" key="3">
    <source>
        <dbReference type="EMBL" id="SVC36561.1"/>
    </source>
</evidence>
<dbReference type="AlphaFoldDB" id="A0A382LNU5"/>
<protein>
    <recommendedName>
        <fullName evidence="2">Neurotransmitter-gated ion-channel ligand-binding domain-containing protein</fullName>
    </recommendedName>
</protein>
<evidence type="ECO:0000259" key="2">
    <source>
        <dbReference type="Pfam" id="PF02931"/>
    </source>
</evidence>
<accession>A0A382LNU5</accession>
<dbReference type="GO" id="GO:0016020">
    <property type="term" value="C:membrane"/>
    <property type="evidence" value="ECO:0007669"/>
    <property type="project" value="InterPro"/>
</dbReference>
<keyword evidence="1" id="KW-0472">Membrane</keyword>
<name>A0A382LNU5_9ZZZZ</name>
<dbReference type="InterPro" id="IPR006201">
    <property type="entry name" value="Neur_channel"/>
</dbReference>
<dbReference type="PANTHER" id="PTHR18945">
    <property type="entry name" value="NEUROTRANSMITTER GATED ION CHANNEL"/>
    <property type="match status" value="1"/>
</dbReference>
<feature type="transmembrane region" description="Helical" evidence="1">
    <location>
        <begin position="319"/>
        <end position="341"/>
    </location>
</feature>
<evidence type="ECO:0000256" key="1">
    <source>
        <dbReference type="SAM" id="Phobius"/>
    </source>
</evidence>
<dbReference type="InterPro" id="IPR036734">
    <property type="entry name" value="Neur_chan_lig-bd_sf"/>
</dbReference>
<dbReference type="GO" id="GO:0005230">
    <property type="term" value="F:extracellular ligand-gated monoatomic ion channel activity"/>
    <property type="evidence" value="ECO:0007669"/>
    <property type="project" value="InterPro"/>
</dbReference>
<dbReference type="Pfam" id="PF02931">
    <property type="entry name" value="Neur_chan_LBD"/>
    <property type="match status" value="1"/>
</dbReference>
<feature type="transmembrane region" description="Helical" evidence="1">
    <location>
        <begin position="361"/>
        <end position="379"/>
    </location>
</feature>
<organism evidence="3">
    <name type="scientific">marine metagenome</name>
    <dbReference type="NCBI Taxonomy" id="408172"/>
    <lineage>
        <taxon>unclassified sequences</taxon>
        <taxon>metagenomes</taxon>
        <taxon>ecological metagenomes</taxon>
    </lineage>
</organism>
<dbReference type="Gene3D" id="2.70.170.10">
    <property type="entry name" value="Neurotransmitter-gated ion-channel ligand-binding domain"/>
    <property type="match status" value="1"/>
</dbReference>
<dbReference type="GO" id="GO:0004888">
    <property type="term" value="F:transmembrane signaling receptor activity"/>
    <property type="evidence" value="ECO:0007669"/>
    <property type="project" value="InterPro"/>
</dbReference>
<feature type="transmembrane region" description="Helical" evidence="1">
    <location>
        <begin position="261"/>
        <end position="282"/>
    </location>
</feature>